<evidence type="ECO:0000313" key="2">
    <source>
        <dbReference type="EMBL" id="SEN75964.1"/>
    </source>
</evidence>
<organism evidence="2 3">
    <name type="scientific">Nonomuraea pusilla</name>
    <dbReference type="NCBI Taxonomy" id="46177"/>
    <lineage>
        <taxon>Bacteria</taxon>
        <taxon>Bacillati</taxon>
        <taxon>Actinomycetota</taxon>
        <taxon>Actinomycetes</taxon>
        <taxon>Streptosporangiales</taxon>
        <taxon>Streptosporangiaceae</taxon>
        <taxon>Nonomuraea</taxon>
    </lineage>
</organism>
<proteinExistence type="predicted"/>
<accession>A0A1H8J566</accession>
<sequence>MSTPSEPAPRPRDVVLPRAAAEASVRRSAETAGRAVGGGVDRLVAEVRRELAGELRARVRVRLLGQPVEWLVEQLLDLALPYAEAANPAPHPAPLGDADTTAPIPAPVREEHGESGAEESRMRGSGVEESGVEQAGEEGDGECGVRAARTRELCLDEQTLAALAERYSALDRAALRECGLLVDPPAKGGLLLGPAHRSPQGEELLGEVKDVLRALLFCGPDDGVMLDRVQRELLTLTVPRAKAHAVAFLTPPGAEGTWGDPGPRVHDDRAPDALLQVEYGETANGLVGHGLVAALRLINELEINEQVLHARMEDAEQSTPTD</sequence>
<dbReference type="RefSeq" id="WP_143078950.1">
    <property type="nucleotide sequence ID" value="NZ_FOBF01000035.1"/>
</dbReference>
<dbReference type="Proteomes" id="UP000198953">
    <property type="component" value="Unassembled WGS sequence"/>
</dbReference>
<feature type="compositionally biased region" description="Basic and acidic residues" evidence="1">
    <location>
        <begin position="108"/>
        <end position="122"/>
    </location>
</feature>
<evidence type="ECO:0000256" key="1">
    <source>
        <dbReference type="SAM" id="MobiDB-lite"/>
    </source>
</evidence>
<dbReference type="EMBL" id="FOBF01000035">
    <property type="protein sequence ID" value="SEN75964.1"/>
    <property type="molecule type" value="Genomic_DNA"/>
</dbReference>
<dbReference type="AlphaFoldDB" id="A0A1H8J566"/>
<name>A0A1H8J566_9ACTN</name>
<protein>
    <submittedName>
        <fullName evidence="2">Uncharacterized protein</fullName>
    </submittedName>
</protein>
<dbReference type="OrthoDB" id="1414930at2"/>
<reference evidence="2 3" key="1">
    <citation type="submission" date="2016-10" db="EMBL/GenBank/DDBJ databases">
        <authorList>
            <person name="de Groot N.N."/>
        </authorList>
    </citation>
    <scope>NUCLEOTIDE SEQUENCE [LARGE SCALE GENOMIC DNA]</scope>
    <source>
        <strain evidence="2 3">DSM 43357</strain>
    </source>
</reference>
<gene>
    <name evidence="2" type="ORF">SAMN05660976_08261</name>
</gene>
<feature type="region of interest" description="Disordered" evidence="1">
    <location>
        <begin position="89"/>
        <end position="144"/>
    </location>
</feature>
<dbReference type="STRING" id="46177.SAMN05660976_08261"/>
<evidence type="ECO:0000313" key="3">
    <source>
        <dbReference type="Proteomes" id="UP000198953"/>
    </source>
</evidence>
<keyword evidence="3" id="KW-1185">Reference proteome</keyword>
<feature type="region of interest" description="Disordered" evidence="1">
    <location>
        <begin position="1"/>
        <end position="36"/>
    </location>
</feature>